<name>A0ABW0K4P4_9BACL</name>
<evidence type="ECO:0000256" key="5">
    <source>
        <dbReference type="ARBA" id="ARBA00022692"/>
    </source>
</evidence>
<accession>A0ABW0K4P4</accession>
<evidence type="ECO:0000256" key="1">
    <source>
        <dbReference type="ARBA" id="ARBA00004651"/>
    </source>
</evidence>
<feature type="transmembrane region" description="Helical" evidence="8">
    <location>
        <begin position="6"/>
        <end position="25"/>
    </location>
</feature>
<keyword evidence="3" id="KW-0813">Transport</keyword>
<reference evidence="10" key="1">
    <citation type="journal article" date="2019" name="Int. J. Syst. Evol. Microbiol.">
        <title>The Global Catalogue of Microorganisms (GCM) 10K type strain sequencing project: providing services to taxonomists for standard genome sequencing and annotation.</title>
        <authorList>
            <consortium name="The Broad Institute Genomics Platform"/>
            <consortium name="The Broad Institute Genome Sequencing Center for Infectious Disease"/>
            <person name="Wu L."/>
            <person name="Ma J."/>
        </authorList>
    </citation>
    <scope>NUCLEOTIDE SEQUENCE [LARGE SCALE GENOMIC DNA]</scope>
    <source>
        <strain evidence="10">KACC 11904</strain>
    </source>
</reference>
<dbReference type="EMBL" id="JBHSMJ010000009">
    <property type="protein sequence ID" value="MFC5447803.1"/>
    <property type="molecule type" value="Genomic_DNA"/>
</dbReference>
<evidence type="ECO:0000256" key="2">
    <source>
        <dbReference type="ARBA" id="ARBA00010145"/>
    </source>
</evidence>
<keyword evidence="10" id="KW-1185">Reference proteome</keyword>
<proteinExistence type="inferred from homology"/>
<keyword evidence="5 8" id="KW-0812">Transmembrane</keyword>
<evidence type="ECO:0000313" key="9">
    <source>
        <dbReference type="EMBL" id="MFC5447803.1"/>
    </source>
</evidence>
<evidence type="ECO:0000256" key="8">
    <source>
        <dbReference type="SAM" id="Phobius"/>
    </source>
</evidence>
<feature type="transmembrane region" description="Helical" evidence="8">
    <location>
        <begin position="168"/>
        <end position="189"/>
    </location>
</feature>
<dbReference type="Proteomes" id="UP001596044">
    <property type="component" value="Unassembled WGS sequence"/>
</dbReference>
<feature type="transmembrane region" description="Helical" evidence="8">
    <location>
        <begin position="60"/>
        <end position="80"/>
    </location>
</feature>
<comment type="subcellular location">
    <subcellularLocation>
        <location evidence="1">Cell membrane</location>
        <topology evidence="1">Multi-pass membrane protein</topology>
    </subcellularLocation>
</comment>
<comment type="similarity">
    <text evidence="2">Belongs to the auxin efflux carrier (TC 2.A.69) family.</text>
</comment>
<evidence type="ECO:0000256" key="7">
    <source>
        <dbReference type="ARBA" id="ARBA00023136"/>
    </source>
</evidence>
<evidence type="ECO:0000256" key="6">
    <source>
        <dbReference type="ARBA" id="ARBA00022989"/>
    </source>
</evidence>
<dbReference type="PANTHER" id="PTHR36838">
    <property type="entry name" value="AUXIN EFFLUX CARRIER FAMILY PROTEIN"/>
    <property type="match status" value="1"/>
</dbReference>
<sequence>MNVLLLIVLNVIVPVFLLIGAGVLLHRVFHFEMNTLSKLNAFFLLPAVSFTNIYESKFDAGLLIRIIGFLVLQSFVLIVLSKVTAKVAQFDKGLTSTFSNSVVLSNSGNFGLPVSQLVFQGNPLGLSVQVVVSIYQNLLTNTYGLMNAVSAQSQGLQLLKELVKNPMIYAFVLGMIMHGFAVPIPAFIWNPLQNVANAFLAIALVTLGAQSAYLQFKRLSAALIFSILGRLVVSPVIALSFIWLLKLDGTTAQALVIASSFPTFRNSAAFALEYGNHPEYAAQAVLLTTLLSSVTVTAVVFAAKVLFVSH</sequence>
<feature type="transmembrane region" description="Helical" evidence="8">
    <location>
        <begin position="195"/>
        <end position="214"/>
    </location>
</feature>
<dbReference type="RefSeq" id="WP_270885959.1">
    <property type="nucleotide sequence ID" value="NZ_JAQFVF010000092.1"/>
</dbReference>
<dbReference type="InterPro" id="IPR038770">
    <property type="entry name" value="Na+/solute_symporter_sf"/>
</dbReference>
<evidence type="ECO:0000256" key="3">
    <source>
        <dbReference type="ARBA" id="ARBA00022448"/>
    </source>
</evidence>
<evidence type="ECO:0000256" key="4">
    <source>
        <dbReference type="ARBA" id="ARBA00022475"/>
    </source>
</evidence>
<feature type="transmembrane region" description="Helical" evidence="8">
    <location>
        <begin position="221"/>
        <end position="245"/>
    </location>
</feature>
<dbReference type="Pfam" id="PF03547">
    <property type="entry name" value="Mem_trans"/>
    <property type="match status" value="1"/>
</dbReference>
<keyword evidence="6 8" id="KW-1133">Transmembrane helix</keyword>
<feature type="transmembrane region" description="Helical" evidence="8">
    <location>
        <begin position="280"/>
        <end position="307"/>
    </location>
</feature>
<evidence type="ECO:0000313" key="10">
    <source>
        <dbReference type="Proteomes" id="UP001596044"/>
    </source>
</evidence>
<protein>
    <submittedName>
        <fullName evidence="9">AEC family transporter</fullName>
    </submittedName>
</protein>
<keyword evidence="4" id="KW-1003">Cell membrane</keyword>
<dbReference type="PANTHER" id="PTHR36838:SF1">
    <property type="entry name" value="SLR1864 PROTEIN"/>
    <property type="match status" value="1"/>
</dbReference>
<comment type="caution">
    <text evidence="9">The sequence shown here is derived from an EMBL/GenBank/DDBJ whole genome shotgun (WGS) entry which is preliminary data.</text>
</comment>
<dbReference type="Gene3D" id="1.20.1530.20">
    <property type="match status" value="1"/>
</dbReference>
<gene>
    <name evidence="9" type="ORF">ACFPOG_06000</name>
</gene>
<organism evidence="9 10">
    <name type="scientific">Paenibacillus aestuarii</name>
    <dbReference type="NCBI Taxonomy" id="516965"/>
    <lineage>
        <taxon>Bacteria</taxon>
        <taxon>Bacillati</taxon>
        <taxon>Bacillota</taxon>
        <taxon>Bacilli</taxon>
        <taxon>Bacillales</taxon>
        <taxon>Paenibacillaceae</taxon>
        <taxon>Paenibacillus</taxon>
    </lineage>
</organism>
<keyword evidence="7 8" id="KW-0472">Membrane</keyword>
<dbReference type="InterPro" id="IPR004776">
    <property type="entry name" value="Mem_transp_PIN-like"/>
</dbReference>